<feature type="transmembrane region" description="Helical" evidence="6">
    <location>
        <begin position="471"/>
        <end position="497"/>
    </location>
</feature>
<name>A0A2H1ECJ7_9FLAO</name>
<dbReference type="NCBIfam" id="TIGR00360">
    <property type="entry name" value="ComEC_N-term"/>
    <property type="match status" value="1"/>
</dbReference>
<feature type="domain" description="DUF4131" evidence="8">
    <location>
        <begin position="37"/>
        <end position="183"/>
    </location>
</feature>
<dbReference type="GO" id="GO:0005886">
    <property type="term" value="C:plasma membrane"/>
    <property type="evidence" value="ECO:0007669"/>
    <property type="project" value="UniProtKB-SubCell"/>
</dbReference>
<protein>
    <recommendedName>
        <fullName evidence="11">Competence protein</fullName>
    </recommendedName>
</protein>
<gene>
    <name evidence="9" type="ORF">MARIT_2586</name>
</gene>
<feature type="transmembrane region" description="Helical" evidence="6">
    <location>
        <begin position="386"/>
        <end position="407"/>
    </location>
</feature>
<sequence length="674" mass="77878">MNKLLEYLPFHFLIGLIIGIYLQFNFQFLLLNYYKTLFSGGIILIALYGCLLLKKRVAFSFLSFSIFILIGMSIVYIHDHRNYKNHYTNHYLINNSAVFYISKVLKSNKYYYQYEASVLQINQTKTIGNILFKVKKDSATPLLKAGQSFLLYPLLKKIPPPLNPYQFNYKKYLAKRNIQHQVISSYKELKPVKNYSFSLISFASSIRYKIQHSLKKASFSPNGYALINALLLGERKNLSNELLENYAKAGAIHILAISGLHIGIILLLLSQLLKPLEYLSNGRILKSFLIVTILWAFAFITGLSPSVARAVTMFSFIAIGNSFQKTLPIEYSLVSSMLFLLLIQPTFLFEIGFQLSYLAVFGIIWIQPLLYRLWNPSNSFLNKIWQLATVSIAAQTAVLPISLYYFYQFPSLFLLSNIVIIPFLGIILTCGFLSILLSMLEILPQYIISGYDCILQSMNQFIYYISIQETFIFSNITISFSCMLLCYLLLFFTILFITQKKIYFFQLLLISFILLQILLFIEKYKQIRQQGFIVFHKNKNAIVGIKRNGITRIYHHISTSKTDLQQTITPYLLNESSIATYTPYIPTILQYKNQNILMIDRLGIYPLKKLHKPIVVLQYSPKINLNRLIEQLQPIKIIADGTNYKNDIKLWESSCKKKKTPFHYTGENGAFILN</sequence>
<keyword evidence="2" id="KW-1003">Cell membrane</keyword>
<feature type="domain" description="ComEC/Rec2-related protein" evidence="7">
    <location>
        <begin position="230"/>
        <end position="498"/>
    </location>
</feature>
<dbReference type="GeneID" id="47724047"/>
<evidence type="ECO:0000256" key="1">
    <source>
        <dbReference type="ARBA" id="ARBA00004651"/>
    </source>
</evidence>
<dbReference type="InterPro" id="IPR025405">
    <property type="entry name" value="DUF4131"/>
</dbReference>
<proteinExistence type="predicted"/>
<dbReference type="Proteomes" id="UP000231564">
    <property type="component" value="Chromosome MARIT"/>
</dbReference>
<evidence type="ECO:0000313" key="10">
    <source>
        <dbReference type="Proteomes" id="UP000231564"/>
    </source>
</evidence>
<evidence type="ECO:0000256" key="6">
    <source>
        <dbReference type="SAM" id="Phobius"/>
    </source>
</evidence>
<evidence type="ECO:0000259" key="7">
    <source>
        <dbReference type="Pfam" id="PF03772"/>
    </source>
</evidence>
<feature type="transmembrane region" description="Helical" evidence="6">
    <location>
        <begin position="284"/>
        <end position="301"/>
    </location>
</feature>
<dbReference type="STRING" id="1349785.GCA_000509405_01400"/>
<dbReference type="PANTHER" id="PTHR30619:SF1">
    <property type="entry name" value="RECOMBINATION PROTEIN 2"/>
    <property type="match status" value="1"/>
</dbReference>
<dbReference type="RefSeq" id="WP_100211670.1">
    <property type="nucleotide sequence ID" value="NZ_CP138495.1"/>
</dbReference>
<evidence type="ECO:0000259" key="8">
    <source>
        <dbReference type="Pfam" id="PF13567"/>
    </source>
</evidence>
<feature type="transmembrane region" description="Helical" evidence="6">
    <location>
        <begin position="355"/>
        <end position="374"/>
    </location>
</feature>
<feature type="transmembrane region" description="Helical" evidence="6">
    <location>
        <begin position="32"/>
        <end position="51"/>
    </location>
</feature>
<keyword evidence="5 6" id="KW-0472">Membrane</keyword>
<evidence type="ECO:0000256" key="3">
    <source>
        <dbReference type="ARBA" id="ARBA00022692"/>
    </source>
</evidence>
<feature type="transmembrane region" description="Helical" evidence="6">
    <location>
        <begin position="58"/>
        <end position="77"/>
    </location>
</feature>
<organism evidence="9 10">
    <name type="scientific">Tenacibaculum maritimum NCIMB 2154</name>
    <dbReference type="NCBI Taxonomy" id="1349785"/>
    <lineage>
        <taxon>Bacteria</taxon>
        <taxon>Pseudomonadati</taxon>
        <taxon>Bacteroidota</taxon>
        <taxon>Flavobacteriia</taxon>
        <taxon>Flavobacteriales</taxon>
        <taxon>Flavobacteriaceae</taxon>
        <taxon>Tenacibaculum</taxon>
    </lineage>
</organism>
<dbReference type="AlphaFoldDB" id="A0A2H1ECJ7"/>
<evidence type="ECO:0000256" key="4">
    <source>
        <dbReference type="ARBA" id="ARBA00022989"/>
    </source>
</evidence>
<dbReference type="KEGG" id="tmar:MARIT_2586"/>
<dbReference type="Pfam" id="PF03772">
    <property type="entry name" value="Competence"/>
    <property type="match status" value="1"/>
</dbReference>
<reference evidence="9 10" key="1">
    <citation type="submission" date="2016-11" db="EMBL/GenBank/DDBJ databases">
        <authorList>
            <person name="Jaros S."/>
            <person name="Januszkiewicz K."/>
            <person name="Wedrychowicz H."/>
        </authorList>
    </citation>
    <scope>NUCLEOTIDE SEQUENCE [LARGE SCALE GENOMIC DNA]</scope>
    <source>
        <strain evidence="9">NCIMB 2154T</strain>
    </source>
</reference>
<dbReference type="EMBL" id="LT634361">
    <property type="protein sequence ID" value="SFZ84135.1"/>
    <property type="molecule type" value="Genomic_DNA"/>
</dbReference>
<feature type="transmembrane region" description="Helical" evidence="6">
    <location>
        <begin position="251"/>
        <end position="272"/>
    </location>
</feature>
<dbReference type="InterPro" id="IPR052159">
    <property type="entry name" value="Competence_DNA_uptake"/>
</dbReference>
<evidence type="ECO:0000256" key="2">
    <source>
        <dbReference type="ARBA" id="ARBA00022475"/>
    </source>
</evidence>
<feature type="transmembrane region" description="Helical" evidence="6">
    <location>
        <begin position="503"/>
        <end position="521"/>
    </location>
</feature>
<comment type="subcellular location">
    <subcellularLocation>
        <location evidence="1">Cell membrane</location>
        <topology evidence="1">Multi-pass membrane protein</topology>
    </subcellularLocation>
</comment>
<dbReference type="PANTHER" id="PTHR30619">
    <property type="entry name" value="DNA INTERNALIZATION/COMPETENCE PROTEIN COMEC/REC2"/>
    <property type="match status" value="1"/>
</dbReference>
<feature type="transmembrane region" description="Helical" evidence="6">
    <location>
        <begin position="413"/>
        <end position="437"/>
    </location>
</feature>
<evidence type="ECO:0000313" key="9">
    <source>
        <dbReference type="EMBL" id="SFZ84135.1"/>
    </source>
</evidence>
<dbReference type="OrthoDB" id="9761531at2"/>
<accession>A0A2H1ECJ7</accession>
<keyword evidence="3 6" id="KW-0812">Transmembrane</keyword>
<evidence type="ECO:0008006" key="11">
    <source>
        <dbReference type="Google" id="ProtNLM"/>
    </source>
</evidence>
<keyword evidence="10" id="KW-1185">Reference proteome</keyword>
<keyword evidence="4 6" id="KW-1133">Transmembrane helix</keyword>
<feature type="transmembrane region" description="Helical" evidence="6">
    <location>
        <begin position="7"/>
        <end position="26"/>
    </location>
</feature>
<dbReference type="InterPro" id="IPR004477">
    <property type="entry name" value="ComEC_N"/>
</dbReference>
<dbReference type="Pfam" id="PF13567">
    <property type="entry name" value="DUF4131"/>
    <property type="match status" value="1"/>
</dbReference>
<evidence type="ECO:0000256" key="5">
    <source>
        <dbReference type="ARBA" id="ARBA00023136"/>
    </source>
</evidence>